<dbReference type="CDD" id="cd02340">
    <property type="entry name" value="ZZ_NBR1_like"/>
    <property type="match status" value="1"/>
</dbReference>
<dbReference type="Gene3D" id="3.30.60.90">
    <property type="match status" value="1"/>
</dbReference>
<dbReference type="OrthoDB" id="661148at2759"/>
<dbReference type="SMART" id="SM00291">
    <property type="entry name" value="ZnF_ZZ"/>
    <property type="match status" value="1"/>
</dbReference>
<evidence type="ECO:0000313" key="5">
    <source>
        <dbReference type="EMBL" id="OBA25371.1"/>
    </source>
</evidence>
<proteinExistence type="predicted"/>
<dbReference type="PANTHER" id="PTHR15090">
    <property type="entry name" value="SEQUESTOSOME 1-RELATED"/>
    <property type="match status" value="1"/>
</dbReference>
<evidence type="ECO:0000259" key="4">
    <source>
        <dbReference type="SMART" id="SM00291"/>
    </source>
</evidence>
<accession>A0A1B7T9G0</accession>
<keyword evidence="3" id="KW-0862">Zinc</keyword>
<comment type="caution">
    <text evidence="5">The sequence shown here is derived from an EMBL/GenBank/DDBJ whole genome shotgun (WGS) entry which is preliminary data.</text>
</comment>
<protein>
    <recommendedName>
        <fullName evidence="4">ZZ-type domain-containing protein</fullName>
    </recommendedName>
</protein>
<dbReference type="InterPro" id="IPR052260">
    <property type="entry name" value="Autophagy_Rcpt_SigReg"/>
</dbReference>
<dbReference type="Gene3D" id="2.60.40.2830">
    <property type="match status" value="1"/>
</dbReference>
<evidence type="ECO:0000256" key="2">
    <source>
        <dbReference type="ARBA" id="ARBA00022771"/>
    </source>
</evidence>
<dbReference type="InterPro" id="IPR000433">
    <property type="entry name" value="Znf_ZZ"/>
</dbReference>
<evidence type="ECO:0000256" key="3">
    <source>
        <dbReference type="ARBA" id="ARBA00022833"/>
    </source>
</evidence>
<evidence type="ECO:0000313" key="6">
    <source>
        <dbReference type="Proteomes" id="UP000092321"/>
    </source>
</evidence>
<dbReference type="Proteomes" id="UP000092321">
    <property type="component" value="Unassembled WGS sequence"/>
</dbReference>
<keyword evidence="2" id="KW-0863">Zinc-finger</keyword>
<keyword evidence="1" id="KW-0479">Metal-binding</keyword>
<evidence type="ECO:0000256" key="1">
    <source>
        <dbReference type="ARBA" id="ARBA00022723"/>
    </source>
</evidence>
<gene>
    <name evidence="5" type="ORF">HANVADRAFT_3820</name>
</gene>
<dbReference type="GO" id="GO:0008270">
    <property type="term" value="F:zinc ion binding"/>
    <property type="evidence" value="ECO:0007669"/>
    <property type="project" value="UniProtKB-KW"/>
</dbReference>
<dbReference type="InterPro" id="IPR043145">
    <property type="entry name" value="Znf_ZZ_sf"/>
</dbReference>
<organism evidence="5 6">
    <name type="scientific">Hanseniaspora valbyensis NRRL Y-1626</name>
    <dbReference type="NCBI Taxonomy" id="766949"/>
    <lineage>
        <taxon>Eukaryota</taxon>
        <taxon>Fungi</taxon>
        <taxon>Dikarya</taxon>
        <taxon>Ascomycota</taxon>
        <taxon>Saccharomycotina</taxon>
        <taxon>Saccharomycetes</taxon>
        <taxon>Saccharomycodales</taxon>
        <taxon>Saccharomycodaceae</taxon>
        <taxon>Hanseniaspora</taxon>
    </lineage>
</organism>
<dbReference type="SUPFAM" id="SSF57850">
    <property type="entry name" value="RING/U-box"/>
    <property type="match status" value="1"/>
</dbReference>
<name>A0A1B7T9G0_9ASCO</name>
<dbReference type="AlphaFoldDB" id="A0A1B7T9G0"/>
<sequence length="409" mass="47230">MPTYLFNGLSKSLSEPFEKMNLTNDNNTSTASKESTVSIPLKQFQELIKTMELVGENLSKKEENTIKPNNSKYSNVIHRNFCDGCQTKRHIQGVRYQCLTCEDLDLCEKCHFSLANNSDKNAFISHSLDKSVKHYDNHIVARIPINNLNVKEKISETPVQTFDNSKLRNKKIDGNTLEFDINDYSEDLFKFFEKFTNDGNYTLLDLKNKWEQYDDLLAKYEDLLKQTNVANKENKDLALNDSSESDTEGISVSFNIQDKNCIIFKVINDSKKYVIPKNASLHFHFGKSENDLTKCYLKLSEKESIQPGSLQIVRFNHMFNDYDILNNANYYAIKILNNDKKVLFESIINKTPTKPIKKEPEVNEPTLIEEFSIIKTNNNLEKDSSENLADPFIDDDESYDILSEFDEDD</sequence>
<keyword evidence="6" id="KW-1185">Reference proteome</keyword>
<dbReference type="Pfam" id="PF00569">
    <property type="entry name" value="ZZ"/>
    <property type="match status" value="1"/>
</dbReference>
<dbReference type="EMBL" id="LXPE01000126">
    <property type="protein sequence ID" value="OBA25371.1"/>
    <property type="molecule type" value="Genomic_DNA"/>
</dbReference>
<reference evidence="6" key="1">
    <citation type="journal article" date="2016" name="Proc. Natl. Acad. Sci. U.S.A.">
        <title>Comparative genomics of biotechnologically important yeasts.</title>
        <authorList>
            <person name="Riley R."/>
            <person name="Haridas S."/>
            <person name="Wolfe K.H."/>
            <person name="Lopes M.R."/>
            <person name="Hittinger C.T."/>
            <person name="Goeker M."/>
            <person name="Salamov A.A."/>
            <person name="Wisecaver J.H."/>
            <person name="Long T.M."/>
            <person name="Calvey C.H."/>
            <person name="Aerts A.L."/>
            <person name="Barry K.W."/>
            <person name="Choi C."/>
            <person name="Clum A."/>
            <person name="Coughlan A.Y."/>
            <person name="Deshpande S."/>
            <person name="Douglass A.P."/>
            <person name="Hanson S.J."/>
            <person name="Klenk H.-P."/>
            <person name="LaButti K.M."/>
            <person name="Lapidus A."/>
            <person name="Lindquist E.A."/>
            <person name="Lipzen A.M."/>
            <person name="Meier-Kolthoff J.P."/>
            <person name="Ohm R.A."/>
            <person name="Otillar R.P."/>
            <person name="Pangilinan J.L."/>
            <person name="Peng Y."/>
            <person name="Rokas A."/>
            <person name="Rosa C.A."/>
            <person name="Scheuner C."/>
            <person name="Sibirny A.A."/>
            <person name="Slot J.C."/>
            <person name="Stielow J.B."/>
            <person name="Sun H."/>
            <person name="Kurtzman C.P."/>
            <person name="Blackwell M."/>
            <person name="Grigoriev I.V."/>
            <person name="Jeffries T.W."/>
        </authorList>
    </citation>
    <scope>NUCLEOTIDE SEQUENCE [LARGE SCALE GENOMIC DNA]</scope>
    <source>
        <strain evidence="6">NRRL Y-1626</strain>
    </source>
</reference>
<feature type="domain" description="ZZ-type" evidence="4">
    <location>
        <begin position="76"/>
        <end position="121"/>
    </location>
</feature>